<name>A0A9D4NC28_DREPO</name>
<evidence type="ECO:0000313" key="5">
    <source>
        <dbReference type="Proteomes" id="UP000828390"/>
    </source>
</evidence>
<feature type="compositionally biased region" description="Basic residues" evidence="2">
    <location>
        <begin position="136"/>
        <end position="151"/>
    </location>
</feature>
<accession>A0A9D4NC28</accession>
<evidence type="ECO:0000313" key="4">
    <source>
        <dbReference type="EMBL" id="KAH3893647.1"/>
    </source>
</evidence>
<dbReference type="PANTHER" id="PTHR19963:SF30">
    <property type="entry name" value="ENDONUCLEASE_EXONUCLEASE_PHOSPHATASE DOMAIN-CONTAINING PROTEIN"/>
    <property type="match status" value="1"/>
</dbReference>
<dbReference type="Pfam" id="PF00098">
    <property type="entry name" value="zf-CCHC"/>
    <property type="match status" value="1"/>
</dbReference>
<feature type="compositionally biased region" description="Basic and acidic residues" evidence="2">
    <location>
        <begin position="34"/>
        <end position="52"/>
    </location>
</feature>
<feature type="compositionally biased region" description="Basic and acidic residues" evidence="2">
    <location>
        <begin position="104"/>
        <end position="115"/>
    </location>
</feature>
<dbReference type="InterPro" id="IPR001878">
    <property type="entry name" value="Znf_CCHC"/>
</dbReference>
<dbReference type="AlphaFoldDB" id="A0A9D4NC28"/>
<dbReference type="Pfam" id="PF14893">
    <property type="entry name" value="PNMA"/>
    <property type="match status" value="1"/>
</dbReference>
<gene>
    <name evidence="4" type="ORF">DPMN_017796</name>
</gene>
<feature type="compositionally biased region" description="Basic and acidic residues" evidence="2">
    <location>
        <begin position="410"/>
        <end position="424"/>
    </location>
</feature>
<keyword evidence="5" id="KW-1185">Reference proteome</keyword>
<reference evidence="4" key="1">
    <citation type="journal article" date="2019" name="bioRxiv">
        <title>The Genome of the Zebra Mussel, Dreissena polymorpha: A Resource for Invasive Species Research.</title>
        <authorList>
            <person name="McCartney M.A."/>
            <person name="Auch B."/>
            <person name="Kono T."/>
            <person name="Mallez S."/>
            <person name="Zhang Y."/>
            <person name="Obille A."/>
            <person name="Becker A."/>
            <person name="Abrahante J.E."/>
            <person name="Garbe J."/>
            <person name="Badalamenti J.P."/>
            <person name="Herman A."/>
            <person name="Mangelson H."/>
            <person name="Liachko I."/>
            <person name="Sullivan S."/>
            <person name="Sone E.D."/>
            <person name="Koren S."/>
            <person name="Silverstein K.A.T."/>
            <person name="Beckman K.B."/>
            <person name="Gohl D.M."/>
        </authorList>
    </citation>
    <scope>NUCLEOTIDE SEQUENCE</scope>
    <source>
        <strain evidence="4">Duluth1</strain>
        <tissue evidence="4">Whole animal</tissue>
    </source>
</reference>
<dbReference type="PANTHER" id="PTHR19963">
    <property type="entry name" value="CCHC-TYPE DOMAIN-CONTAINING PROTEIN"/>
    <property type="match status" value="1"/>
</dbReference>
<keyword evidence="1" id="KW-0862">Zinc</keyword>
<dbReference type="EMBL" id="JAIWYP010000001">
    <property type="protein sequence ID" value="KAH3893647.1"/>
    <property type="molecule type" value="Genomic_DNA"/>
</dbReference>
<dbReference type="GO" id="GO:0003676">
    <property type="term" value="F:nucleic acid binding"/>
    <property type="evidence" value="ECO:0007669"/>
    <property type="project" value="InterPro"/>
</dbReference>
<evidence type="ECO:0000256" key="2">
    <source>
        <dbReference type="SAM" id="MobiDB-lite"/>
    </source>
</evidence>
<keyword evidence="1" id="KW-0479">Metal-binding</keyword>
<dbReference type="GO" id="GO:0008270">
    <property type="term" value="F:zinc ion binding"/>
    <property type="evidence" value="ECO:0007669"/>
    <property type="project" value="UniProtKB-KW"/>
</dbReference>
<keyword evidence="1" id="KW-0863">Zinc-finger</keyword>
<evidence type="ECO:0000256" key="1">
    <source>
        <dbReference type="PROSITE-ProRule" id="PRU00047"/>
    </source>
</evidence>
<feature type="region of interest" description="Disordered" evidence="2">
    <location>
        <begin position="1"/>
        <end position="184"/>
    </location>
</feature>
<feature type="compositionally biased region" description="Basic and acidic residues" evidence="2">
    <location>
        <begin position="59"/>
        <end position="78"/>
    </location>
</feature>
<sequence>MNMLSEDEADDEERIAGFTLSHPFPMNPAAVGYPKKEETTKLESSVARDRGSCLRRSKDRGAGHDSRERRHYSRDRSYSPRKSYGSPFRGRDGKHEYNYWNRGSSDDRSPEDYRRRSSGGRRRHGSRDRDSDRDHYRRHHVHRNCHHRRSKFYYSDSDSDSDGQYQTPSQRGEKRGNPDKLPKNLRYDGKSYWLSFKQKFDSYRSVNSWTDSECRDYLNWCLEGKALDFFTITTQMGDMFSFSKIMMKMEARFGAKELSETARVKFQQATRNAGESLEDWADRVLTLTIPVVRKLPEKHSMQEAISKFCQGCVDKEAGKHACFGRPHSMQKTIDLVRHHQYVTQAVDGTRMSDSYAVKAVSGEEDRLQRLERMVECLTSTVLTCSQPSRPGSDKRFYKCGEVGHFRKDCQTQQDDKIMKGRESGKGQSPLNSRRADDIGRTSPPKKVKGQHTSVYSVCRVSPVSMSKNKEECLEVGAYSPPPVQTVPGVSNPVPDVCGSSPEVIGNHKEECLEVGAYSLPQVHSVPEFSNPVPDVGFSSPVLIGNKKEKCLEEGAYSPLQVHSVPEVSSSVLDFKQKLSKEDDMVSNDTVPSGTAFECAEFLVDVHSCEQDTNVIHEVELRGNQCDSEKVEVLSHLQEESLQ</sequence>
<feature type="region of interest" description="Disordered" evidence="2">
    <location>
        <begin position="410"/>
        <end position="451"/>
    </location>
</feature>
<feature type="compositionally biased region" description="Basic and acidic residues" evidence="2">
    <location>
        <begin position="171"/>
        <end position="184"/>
    </location>
</feature>
<comment type="caution">
    <text evidence="4">The sequence shown here is derived from an EMBL/GenBank/DDBJ whole genome shotgun (WGS) entry which is preliminary data.</text>
</comment>
<proteinExistence type="predicted"/>
<dbReference type="InterPro" id="IPR048270">
    <property type="entry name" value="PNMA_C"/>
</dbReference>
<dbReference type="PROSITE" id="PS50158">
    <property type="entry name" value="ZF_CCHC"/>
    <property type="match status" value="1"/>
</dbReference>
<protein>
    <recommendedName>
        <fullName evidence="3">CCHC-type domain-containing protein</fullName>
    </recommendedName>
</protein>
<evidence type="ECO:0000259" key="3">
    <source>
        <dbReference type="PROSITE" id="PS50158"/>
    </source>
</evidence>
<feature type="domain" description="CCHC-type" evidence="3">
    <location>
        <begin position="397"/>
        <end position="409"/>
    </location>
</feature>
<reference evidence="4" key="2">
    <citation type="submission" date="2020-11" db="EMBL/GenBank/DDBJ databases">
        <authorList>
            <person name="McCartney M.A."/>
            <person name="Auch B."/>
            <person name="Kono T."/>
            <person name="Mallez S."/>
            <person name="Becker A."/>
            <person name="Gohl D.M."/>
            <person name="Silverstein K.A.T."/>
            <person name="Koren S."/>
            <person name="Bechman K.B."/>
            <person name="Herman A."/>
            <person name="Abrahante J.E."/>
            <person name="Garbe J."/>
        </authorList>
    </citation>
    <scope>NUCLEOTIDE SEQUENCE</scope>
    <source>
        <strain evidence="4">Duluth1</strain>
        <tissue evidence="4">Whole animal</tissue>
    </source>
</reference>
<dbReference type="Proteomes" id="UP000828390">
    <property type="component" value="Unassembled WGS sequence"/>
</dbReference>
<organism evidence="4 5">
    <name type="scientific">Dreissena polymorpha</name>
    <name type="common">Zebra mussel</name>
    <name type="synonym">Mytilus polymorpha</name>
    <dbReference type="NCBI Taxonomy" id="45954"/>
    <lineage>
        <taxon>Eukaryota</taxon>
        <taxon>Metazoa</taxon>
        <taxon>Spiralia</taxon>
        <taxon>Lophotrochozoa</taxon>
        <taxon>Mollusca</taxon>
        <taxon>Bivalvia</taxon>
        <taxon>Autobranchia</taxon>
        <taxon>Heteroconchia</taxon>
        <taxon>Euheterodonta</taxon>
        <taxon>Imparidentia</taxon>
        <taxon>Neoheterodontei</taxon>
        <taxon>Myida</taxon>
        <taxon>Dreissenoidea</taxon>
        <taxon>Dreissenidae</taxon>
        <taxon>Dreissena</taxon>
    </lineage>
</organism>
<feature type="compositionally biased region" description="Acidic residues" evidence="2">
    <location>
        <begin position="1"/>
        <end position="13"/>
    </location>
</feature>
<feature type="compositionally biased region" description="Basic residues" evidence="2">
    <location>
        <begin position="116"/>
        <end position="126"/>
    </location>
</feature>